<dbReference type="NCBIfam" id="TIGR01733">
    <property type="entry name" value="AA-adenyl-dom"/>
    <property type="match status" value="1"/>
</dbReference>
<dbReference type="SUPFAM" id="SSF47336">
    <property type="entry name" value="ACP-like"/>
    <property type="match status" value="1"/>
</dbReference>
<evidence type="ECO:0000313" key="6">
    <source>
        <dbReference type="EMBL" id="QSQ17528.1"/>
    </source>
</evidence>
<accession>A0ABX7NMQ3</accession>
<dbReference type="EMBL" id="CP071091">
    <property type="protein sequence ID" value="QSQ17528.1"/>
    <property type="molecule type" value="Genomic_DNA"/>
</dbReference>
<dbReference type="InterPro" id="IPR009081">
    <property type="entry name" value="PP-bd_ACP"/>
</dbReference>
<dbReference type="InterPro" id="IPR001242">
    <property type="entry name" value="Condensation_dom"/>
</dbReference>
<dbReference type="Gene3D" id="3.30.300.30">
    <property type="match status" value="1"/>
</dbReference>
<dbReference type="Pfam" id="PF00550">
    <property type="entry name" value="PP-binding"/>
    <property type="match status" value="1"/>
</dbReference>
<evidence type="ECO:0000256" key="3">
    <source>
        <dbReference type="ARBA" id="ARBA00022553"/>
    </source>
</evidence>
<dbReference type="InterPro" id="IPR001031">
    <property type="entry name" value="Thioesterase"/>
</dbReference>
<dbReference type="InterPro" id="IPR023213">
    <property type="entry name" value="CAT-like_dom_sf"/>
</dbReference>
<evidence type="ECO:0000256" key="2">
    <source>
        <dbReference type="ARBA" id="ARBA00022450"/>
    </source>
</evidence>
<sequence>MSDALQKRLAGLSPEKRELVLKKLRQQQKTAAPETVSTPPSIPKVPRTGPLPLSYPQRRLWFLDQFEPGTPAYNIPEFVRLRGPLQVEALTRAILEVVHRHEVLRTTFGSENGEPVQHIAPRLSLDVPVMDLTSLPIGEREARCQELALREAGRSFDLAKGPLLAATLVRLGAEDHVLLLVLHHIISDGWSTGVLVRELAALYDAFSHGQPSPLPELSIQYGDFAVWQRRWLQGDVLEAQLGYWRGQLADGDAPLKLPTDRARPRVRTYAGGKQNFAVSPELTRRLRALAGQEKASLYMVLLAAFQAQLHRYTREPRLSVGTYIANRNRAAIEPLIGFFLNTLVMRTDMTGNPPFRDFLRRVVDVTLGAYAHQDVPFEKLLEELAPTRDTSFPPFFQAMLVLQNTPDAEAAIGALRMEPYTVAGESFAQFDVTLWLAEEADGLQGTWEYNRDLFDATTADRMVAHFQTLLAGIAARPDEPLSTVPLLPTEERERVLREWNAARLEVPEGACLHHLIAAHATRTPDALAVVDPERRLTYGQLDRRANQLAHQLRAMGVGTEHRVGIFLERSVDLVVAVLAVLKAGGTYVPLDPSYPPDRTALMLSDSRPALLITRRSLRTTLPEPLPTVVSLGDDALAIAGQPDTCPPGGAGPKHLAYVVYTSGSTGRPKGVMVGHRGLANAYFAWEHDYRLPTLRAHLQMASFSFDVFSGDLARALGSGAALVLCPREWLLEPASLHALMKREQVDCGEFVPAVARLLMAHLQERGERLDFMRLLIVGSDTWDMREYHQLRGLCGPDTRLVSSYGLSEATIDSTYFESPAPIPSEQTVPIGRPFPNAEMYLLDAALQPAPIGVPGELFVGGVGLARGYWEQPGLTAERFVPHPFSTEPGARLYRTGDLARYAADGTLEFIGRNDTQVKLRGHRIELDEIRAKLLEHADVRAVELLVRGDGAARQLVAYLTLVTPGAVGEEALRQHLRQHLPPYMVPAAFVLMDAFPLTPNGKVDRNALPPPGESRRDTSESFIAPRGETEQKLAALFEELLGTGPIGAFDSFFDLGGHSLLAVRLVAKIREHFGKAPSLAALFQGPTPEHLARVLDDGGESPWSPLVTLQAAGEGPPLFCVPGAGGNVLYFRELTRQLGAARPLHGFQAKGLDGEEAPHASVEEMAECYVQALQRVRPHGPYHLLGHSFGSWVVFEMAQRLRAKGEEVAFLGLLNTPVPRNPEAPAEEPSLDDADWMASVASVAGRLYGVDLGVSAETLRPLTPEARLVHVTERLTQKGLLPPDADTRQVRGLIQVYKRAYEITYVLPTEAHAVPITLFRAQERHEDDGVLPGEFAEDNTWGWRRHAEGAVTVEDVPGDHMTMLASPHVEVLAERMRGHLEPAAKKVDA</sequence>
<protein>
    <submittedName>
        <fullName evidence="6">Amino acid adenylation domain-containing protein</fullName>
    </submittedName>
</protein>
<dbReference type="SUPFAM" id="SSF56801">
    <property type="entry name" value="Acetyl-CoA synthetase-like"/>
    <property type="match status" value="1"/>
</dbReference>
<dbReference type="Gene3D" id="1.10.1200.10">
    <property type="entry name" value="ACP-like"/>
    <property type="match status" value="1"/>
</dbReference>
<dbReference type="InterPro" id="IPR025110">
    <property type="entry name" value="AMP-bd_C"/>
</dbReference>
<dbReference type="PANTHER" id="PTHR45527:SF1">
    <property type="entry name" value="FATTY ACID SYNTHASE"/>
    <property type="match status" value="1"/>
</dbReference>
<dbReference type="Gene3D" id="3.30.559.30">
    <property type="entry name" value="Nonribosomal peptide synthetase, condensation domain"/>
    <property type="match status" value="1"/>
</dbReference>
<dbReference type="CDD" id="cd05930">
    <property type="entry name" value="A_NRPS"/>
    <property type="match status" value="1"/>
</dbReference>
<dbReference type="SMART" id="SM00824">
    <property type="entry name" value="PKS_TE"/>
    <property type="match status" value="1"/>
</dbReference>
<feature type="domain" description="Carrier" evidence="5">
    <location>
        <begin position="1024"/>
        <end position="1099"/>
    </location>
</feature>
<evidence type="ECO:0000259" key="5">
    <source>
        <dbReference type="PROSITE" id="PS50075"/>
    </source>
</evidence>
<feature type="compositionally biased region" description="Polar residues" evidence="4">
    <location>
        <begin position="27"/>
        <end position="39"/>
    </location>
</feature>
<evidence type="ECO:0000256" key="4">
    <source>
        <dbReference type="SAM" id="MobiDB-lite"/>
    </source>
</evidence>
<dbReference type="Pfam" id="PF13193">
    <property type="entry name" value="AMP-binding_C"/>
    <property type="match status" value="1"/>
</dbReference>
<reference evidence="6 7" key="1">
    <citation type="submission" date="2021-02" db="EMBL/GenBank/DDBJ databases">
        <title>De Novo genome assembly of isolated myxobacteria.</title>
        <authorList>
            <person name="Stevens D.C."/>
        </authorList>
    </citation>
    <scope>NUCLEOTIDE SEQUENCE [LARGE SCALE GENOMIC DNA]</scope>
    <source>
        <strain evidence="6 7">SCHIC003</strain>
    </source>
</reference>
<dbReference type="InterPro" id="IPR020802">
    <property type="entry name" value="TesA-like"/>
</dbReference>
<dbReference type="RefSeq" id="WP_206719147.1">
    <property type="nucleotide sequence ID" value="NZ_CP071091.1"/>
</dbReference>
<dbReference type="SUPFAM" id="SSF53474">
    <property type="entry name" value="alpha/beta-Hydrolases"/>
    <property type="match status" value="1"/>
</dbReference>
<dbReference type="Gene3D" id="3.40.50.1820">
    <property type="entry name" value="alpha/beta hydrolase"/>
    <property type="match status" value="1"/>
</dbReference>
<evidence type="ECO:0000256" key="1">
    <source>
        <dbReference type="ARBA" id="ARBA00001957"/>
    </source>
</evidence>
<name>A0ABX7NMQ3_9BACT</name>
<comment type="cofactor">
    <cofactor evidence="1">
        <name>pantetheine 4'-phosphate</name>
        <dbReference type="ChEBI" id="CHEBI:47942"/>
    </cofactor>
</comment>
<dbReference type="Gene3D" id="3.40.50.980">
    <property type="match status" value="2"/>
</dbReference>
<dbReference type="InterPro" id="IPR010071">
    <property type="entry name" value="AA_adenyl_dom"/>
</dbReference>
<evidence type="ECO:0000313" key="7">
    <source>
        <dbReference type="Proteomes" id="UP000663090"/>
    </source>
</evidence>
<dbReference type="Gene3D" id="3.30.559.10">
    <property type="entry name" value="Chloramphenicol acetyltransferase-like domain"/>
    <property type="match status" value="1"/>
</dbReference>
<dbReference type="Pfam" id="PF00668">
    <property type="entry name" value="Condensation"/>
    <property type="match status" value="1"/>
</dbReference>
<dbReference type="PROSITE" id="PS00455">
    <property type="entry name" value="AMP_BINDING"/>
    <property type="match status" value="1"/>
</dbReference>
<feature type="region of interest" description="Disordered" evidence="4">
    <location>
        <begin position="25"/>
        <end position="49"/>
    </location>
</feature>
<dbReference type="InterPro" id="IPR020845">
    <property type="entry name" value="AMP-binding_CS"/>
</dbReference>
<dbReference type="InterPro" id="IPR045851">
    <property type="entry name" value="AMP-bd_C_sf"/>
</dbReference>
<dbReference type="Proteomes" id="UP000663090">
    <property type="component" value="Chromosome"/>
</dbReference>
<gene>
    <name evidence="6" type="ORF">JY572_16445</name>
</gene>
<proteinExistence type="predicted"/>
<dbReference type="InterPro" id="IPR000873">
    <property type="entry name" value="AMP-dep_synth/lig_dom"/>
</dbReference>
<dbReference type="Pfam" id="PF00501">
    <property type="entry name" value="AMP-binding"/>
    <property type="match status" value="1"/>
</dbReference>
<dbReference type="InterPro" id="IPR029058">
    <property type="entry name" value="AB_hydrolase_fold"/>
</dbReference>
<dbReference type="Gene3D" id="2.30.38.10">
    <property type="entry name" value="Luciferase, Domain 3"/>
    <property type="match status" value="1"/>
</dbReference>
<keyword evidence="2" id="KW-0596">Phosphopantetheine</keyword>
<dbReference type="PROSITE" id="PS00012">
    <property type="entry name" value="PHOSPHOPANTETHEINE"/>
    <property type="match status" value="1"/>
</dbReference>
<dbReference type="Pfam" id="PF00975">
    <property type="entry name" value="Thioesterase"/>
    <property type="match status" value="1"/>
</dbReference>
<dbReference type="SUPFAM" id="SSF52777">
    <property type="entry name" value="CoA-dependent acyltransferases"/>
    <property type="match status" value="2"/>
</dbReference>
<keyword evidence="7" id="KW-1185">Reference proteome</keyword>
<dbReference type="InterPro" id="IPR006162">
    <property type="entry name" value="Ppantetheine_attach_site"/>
</dbReference>
<organism evidence="6 7">
    <name type="scientific">Myxococcus landrumensis</name>
    <dbReference type="NCBI Taxonomy" id="2813577"/>
    <lineage>
        <taxon>Bacteria</taxon>
        <taxon>Pseudomonadati</taxon>
        <taxon>Myxococcota</taxon>
        <taxon>Myxococcia</taxon>
        <taxon>Myxococcales</taxon>
        <taxon>Cystobacterineae</taxon>
        <taxon>Myxococcaceae</taxon>
        <taxon>Myxococcus</taxon>
    </lineage>
</organism>
<dbReference type="CDD" id="cd19531">
    <property type="entry name" value="LCL_NRPS-like"/>
    <property type="match status" value="1"/>
</dbReference>
<dbReference type="PROSITE" id="PS50075">
    <property type="entry name" value="CARRIER"/>
    <property type="match status" value="1"/>
</dbReference>
<dbReference type="PANTHER" id="PTHR45527">
    <property type="entry name" value="NONRIBOSOMAL PEPTIDE SYNTHETASE"/>
    <property type="match status" value="1"/>
</dbReference>
<dbReference type="InterPro" id="IPR020806">
    <property type="entry name" value="PKS_PP-bd"/>
</dbReference>
<dbReference type="InterPro" id="IPR036736">
    <property type="entry name" value="ACP-like_sf"/>
</dbReference>
<keyword evidence="3" id="KW-0597">Phosphoprotein</keyword>
<feature type="region of interest" description="Disordered" evidence="4">
    <location>
        <begin position="1002"/>
        <end position="1024"/>
    </location>
</feature>
<dbReference type="SMART" id="SM00823">
    <property type="entry name" value="PKS_PP"/>
    <property type="match status" value="1"/>
</dbReference>